<sequence length="214" mass="24845">MDFFEKNHQNYLKKRLAYLNNDVKILFFTKDIDCSICKKTEEFLKNLVQLSDKLSLKVYNYRVDKSKSEEYDVHKAPAILILDKQGNESGIRFYTKPTDHQLEAFIKSLLLVSGNGAELPERLEERVAKIDEMVHIQIFADKESPDASQLAEMTNQLALANKKIRADMIETTIFDNLADNYNISRLPKVMINNKREFVGLKGMEDILEEIERVH</sequence>
<dbReference type="EMBL" id="OBDZ01000007">
    <property type="protein sequence ID" value="SNY22219.1"/>
    <property type="molecule type" value="Genomic_DNA"/>
</dbReference>
<proteinExistence type="predicted"/>
<evidence type="ECO:0000313" key="2">
    <source>
        <dbReference type="EMBL" id="SNY22219.1"/>
    </source>
</evidence>
<dbReference type="PANTHER" id="PTHR37170:SF1">
    <property type="entry name" value="GLUTAREDOXIN-LIKE PROTEIN"/>
    <property type="match status" value="1"/>
</dbReference>
<accession>A0A285GF60</accession>
<reference evidence="3" key="1">
    <citation type="submission" date="2017-09" db="EMBL/GenBank/DDBJ databases">
        <authorList>
            <person name="Varghese N."/>
            <person name="Submissions S."/>
        </authorList>
    </citation>
    <scope>NUCLEOTIDE SEQUENCE [LARGE SCALE GENOMIC DNA]</scope>
    <source>
        <strain evidence="3">MSL47</strain>
    </source>
</reference>
<keyword evidence="3" id="KW-1185">Reference proteome</keyword>
<name>A0A285GF60_9FIRM</name>
<feature type="domain" description="Thioredoxin-like fold" evidence="1">
    <location>
        <begin position="144"/>
        <end position="207"/>
    </location>
</feature>
<evidence type="ECO:0000259" key="1">
    <source>
        <dbReference type="Pfam" id="PF13192"/>
    </source>
</evidence>
<dbReference type="Pfam" id="PF13192">
    <property type="entry name" value="Thioredoxin_3"/>
    <property type="match status" value="1"/>
</dbReference>
<organism evidence="2 3">
    <name type="scientific">Orenia metallireducens</name>
    <dbReference type="NCBI Taxonomy" id="1413210"/>
    <lineage>
        <taxon>Bacteria</taxon>
        <taxon>Bacillati</taxon>
        <taxon>Bacillota</taxon>
        <taxon>Clostridia</taxon>
        <taxon>Halanaerobiales</taxon>
        <taxon>Halobacteroidaceae</taxon>
        <taxon>Orenia</taxon>
    </lineage>
</organism>
<gene>
    <name evidence="2" type="ORF">SAMN06265827_10728</name>
</gene>
<dbReference type="AlphaFoldDB" id="A0A285GF60"/>
<dbReference type="Proteomes" id="UP000219573">
    <property type="component" value="Unassembled WGS sequence"/>
</dbReference>
<dbReference type="OrthoDB" id="9806179at2"/>
<dbReference type="InterPro" id="IPR012336">
    <property type="entry name" value="Thioredoxin-like_fold"/>
</dbReference>
<dbReference type="InterPro" id="IPR036249">
    <property type="entry name" value="Thioredoxin-like_sf"/>
</dbReference>
<dbReference type="PANTHER" id="PTHR37170">
    <property type="entry name" value="GLUTAREDOXIN-RELATED"/>
    <property type="match status" value="1"/>
</dbReference>
<evidence type="ECO:0000313" key="3">
    <source>
        <dbReference type="Proteomes" id="UP000219573"/>
    </source>
</evidence>
<dbReference type="RefSeq" id="WP_097017219.1">
    <property type="nucleotide sequence ID" value="NZ_OBDZ01000007.1"/>
</dbReference>
<protein>
    <submittedName>
        <fullName evidence="2">Glutaredoxin-like domain protein</fullName>
    </submittedName>
</protein>
<dbReference type="Gene3D" id="3.40.30.10">
    <property type="entry name" value="Glutaredoxin"/>
    <property type="match status" value="2"/>
</dbReference>
<dbReference type="SUPFAM" id="SSF52833">
    <property type="entry name" value="Thioredoxin-like"/>
    <property type="match status" value="2"/>
</dbReference>